<dbReference type="EMBL" id="ASPP01046340">
    <property type="protein sequence ID" value="ETN98585.1"/>
    <property type="molecule type" value="Genomic_DNA"/>
</dbReference>
<organism evidence="2 3">
    <name type="scientific">Reticulomyxa filosa</name>
    <dbReference type="NCBI Taxonomy" id="46433"/>
    <lineage>
        <taxon>Eukaryota</taxon>
        <taxon>Sar</taxon>
        <taxon>Rhizaria</taxon>
        <taxon>Retaria</taxon>
        <taxon>Foraminifera</taxon>
        <taxon>Monothalamids</taxon>
        <taxon>Reticulomyxidae</taxon>
        <taxon>Reticulomyxa</taxon>
    </lineage>
</organism>
<keyword evidence="1" id="KW-0812">Transmembrane</keyword>
<evidence type="ECO:0000313" key="3">
    <source>
        <dbReference type="Proteomes" id="UP000023152"/>
    </source>
</evidence>
<dbReference type="AlphaFoldDB" id="X6LB34"/>
<keyword evidence="1" id="KW-1133">Transmembrane helix</keyword>
<keyword evidence="3" id="KW-1185">Reference proteome</keyword>
<evidence type="ECO:0000256" key="1">
    <source>
        <dbReference type="SAM" id="Phobius"/>
    </source>
</evidence>
<accession>X6LB34</accession>
<keyword evidence="1" id="KW-0472">Membrane</keyword>
<protein>
    <submittedName>
        <fullName evidence="2">Uncharacterized protein</fullName>
    </submittedName>
</protein>
<feature type="transmembrane region" description="Helical" evidence="1">
    <location>
        <begin position="6"/>
        <end position="23"/>
    </location>
</feature>
<evidence type="ECO:0000313" key="2">
    <source>
        <dbReference type="EMBL" id="ETN98585.1"/>
    </source>
</evidence>
<proteinExistence type="predicted"/>
<reference evidence="2 3" key="1">
    <citation type="journal article" date="2013" name="Curr. Biol.">
        <title>The Genome of the Foraminiferan Reticulomyxa filosa.</title>
        <authorList>
            <person name="Glockner G."/>
            <person name="Hulsmann N."/>
            <person name="Schleicher M."/>
            <person name="Noegel A.A."/>
            <person name="Eichinger L."/>
            <person name="Gallinger C."/>
            <person name="Pawlowski J."/>
            <person name="Sierra R."/>
            <person name="Euteneuer U."/>
            <person name="Pillet L."/>
            <person name="Moustafa A."/>
            <person name="Platzer M."/>
            <person name="Groth M."/>
            <person name="Szafranski K."/>
            <person name="Schliwa M."/>
        </authorList>
    </citation>
    <scope>NUCLEOTIDE SEQUENCE [LARGE SCALE GENOMIC DNA]</scope>
</reference>
<comment type="caution">
    <text evidence="2">The sequence shown here is derived from an EMBL/GenBank/DDBJ whole genome shotgun (WGS) entry which is preliminary data.</text>
</comment>
<gene>
    <name evidence="2" type="ORF">RFI_38907</name>
</gene>
<sequence length="174" mass="21135">MEKIDSLYIVPFTYGGFFCNLLYNPYPKMTKDYVDKFIDQVKFNFKLRKNTSKYDGIIIYLWTWRKWKYIGEVMKNLYQLTKCVCHLIAIKWMHLKIFRIFIIDVYCGENAPKSYELAMRGNEILHEHNDDGFLMQMLQDIKTEIRKNKSSEWYCMESQDTSDYDIIFQQRKSM</sequence>
<dbReference type="Proteomes" id="UP000023152">
    <property type="component" value="Unassembled WGS sequence"/>
</dbReference>
<name>X6LB34_RETFI</name>